<keyword evidence="2 4" id="KW-0479">Metal-binding</keyword>
<keyword evidence="5" id="KW-0456">Lyase</keyword>
<dbReference type="EC" id="4.2.1.1" evidence="5"/>
<name>E1KPM8_9BACT</name>
<feature type="binding site" evidence="4">
    <location>
        <position position="147"/>
    </location>
    <ligand>
        <name>Zn(2+)</name>
        <dbReference type="ChEBI" id="CHEBI:29105"/>
    </ligand>
</feature>
<dbReference type="Proteomes" id="UP000003610">
    <property type="component" value="Unassembled WGS sequence"/>
</dbReference>
<dbReference type="SMART" id="SM00947">
    <property type="entry name" value="Pro_CA"/>
    <property type="match status" value="1"/>
</dbReference>
<feature type="binding site" evidence="4">
    <location>
        <position position="150"/>
    </location>
    <ligand>
        <name>Zn(2+)</name>
        <dbReference type="ChEBI" id="CHEBI:29105"/>
    </ligand>
</feature>
<dbReference type="GO" id="GO:0004089">
    <property type="term" value="F:carbonate dehydratase activity"/>
    <property type="evidence" value="ECO:0007669"/>
    <property type="project" value="UniProtKB-EC"/>
</dbReference>
<evidence type="ECO:0000256" key="2">
    <source>
        <dbReference type="ARBA" id="ARBA00022723"/>
    </source>
</evidence>
<protein>
    <submittedName>
        <fullName evidence="5">Carbonate dehydratase</fullName>
        <ecNumber evidence="5">4.2.1.1</ecNumber>
    </submittedName>
</protein>
<dbReference type="AlphaFoldDB" id="E1KPM8"/>
<sequence>MISKIDANIFFFFCAHRLCLFQKKPLHLSPYQQKTAPPPPLEDVEEATHEKSNMIDDILTFNKQFVAEKRYEEYITSGQPNRKLAVLTCMDTRLTELLPKSMGLKNGDAKIIKVAGGTMISHYDSVMRSLLVAVYELGCEEIMVVHHSDCGLCHMEAHHFEDLMREKGVTDEALEQAAQFVNLDEFLHGFDDIEADVQRMVEAIKQHPLMPRNFVVRGFMIDSLTGELTEVV</sequence>
<reference evidence="5 6" key="1">
    <citation type="submission" date="2010-08" db="EMBL/GenBank/DDBJ databases">
        <authorList>
            <person name="Durkin A.S."/>
            <person name="Madupu R."/>
            <person name="Torralba M."/>
            <person name="Gillis M."/>
            <person name="Methe B."/>
            <person name="Sutton G."/>
            <person name="Nelson K.E."/>
        </authorList>
    </citation>
    <scope>NUCLEOTIDE SEQUENCE [LARGE SCALE GENOMIC DNA]</scope>
    <source>
        <strain evidence="5 6">FB035-09AN</strain>
    </source>
</reference>
<dbReference type="Pfam" id="PF00484">
    <property type="entry name" value="Pro_CA"/>
    <property type="match status" value="1"/>
</dbReference>
<comment type="cofactor">
    <cofactor evidence="4">
        <name>Zn(2+)</name>
        <dbReference type="ChEBI" id="CHEBI:29105"/>
    </cofactor>
    <text evidence="4">Binds 1 zinc ion per subunit.</text>
</comment>
<organism evidence="5 6">
    <name type="scientific">Prevotella disiens FB035-09AN</name>
    <dbReference type="NCBI Taxonomy" id="866771"/>
    <lineage>
        <taxon>Bacteria</taxon>
        <taxon>Pseudomonadati</taxon>
        <taxon>Bacteroidota</taxon>
        <taxon>Bacteroidia</taxon>
        <taxon>Bacteroidales</taxon>
        <taxon>Prevotellaceae</taxon>
        <taxon>Prevotella</taxon>
    </lineage>
</organism>
<accession>E1KPM8</accession>
<dbReference type="CDD" id="cd03379">
    <property type="entry name" value="beta_CA_cladeD"/>
    <property type="match status" value="1"/>
</dbReference>
<comment type="caution">
    <text evidence="5">The sequence shown here is derived from an EMBL/GenBank/DDBJ whole genome shotgun (WGS) entry which is preliminary data.</text>
</comment>
<comment type="similarity">
    <text evidence="1">Belongs to the beta-class carbonic anhydrase family.</text>
</comment>
<evidence type="ECO:0000313" key="5">
    <source>
        <dbReference type="EMBL" id="EFL46565.1"/>
    </source>
</evidence>
<dbReference type="eggNOG" id="COG0288">
    <property type="taxonomic scope" value="Bacteria"/>
</dbReference>
<gene>
    <name evidence="5" type="primary">cah</name>
    <name evidence="5" type="ORF">HMPREF9296_0585</name>
</gene>
<feature type="binding site" evidence="4">
    <location>
        <position position="91"/>
    </location>
    <ligand>
        <name>Zn(2+)</name>
        <dbReference type="ChEBI" id="CHEBI:29105"/>
    </ligand>
</feature>
<dbReference type="PANTHER" id="PTHR43175">
    <property type="entry name" value="CARBONIC ANHYDRASE"/>
    <property type="match status" value="1"/>
</dbReference>
<keyword evidence="3 4" id="KW-0862">Zinc</keyword>
<dbReference type="PANTHER" id="PTHR43175:SF3">
    <property type="entry name" value="CARBON DISULFIDE HYDROLASE"/>
    <property type="match status" value="1"/>
</dbReference>
<evidence type="ECO:0000256" key="1">
    <source>
        <dbReference type="ARBA" id="ARBA00006217"/>
    </source>
</evidence>
<dbReference type="EMBL" id="AEDO01000020">
    <property type="protein sequence ID" value="EFL46565.1"/>
    <property type="molecule type" value="Genomic_DNA"/>
</dbReference>
<evidence type="ECO:0000313" key="6">
    <source>
        <dbReference type="Proteomes" id="UP000003610"/>
    </source>
</evidence>
<feature type="binding site" evidence="4">
    <location>
        <position position="89"/>
    </location>
    <ligand>
        <name>Zn(2+)</name>
        <dbReference type="ChEBI" id="CHEBI:29105"/>
    </ligand>
</feature>
<dbReference type="InterPro" id="IPR036874">
    <property type="entry name" value="Carbonic_anhydrase_sf"/>
</dbReference>
<dbReference type="InterPro" id="IPR001765">
    <property type="entry name" value="Carbonic_anhydrase"/>
</dbReference>
<dbReference type="GO" id="GO:0008270">
    <property type="term" value="F:zinc ion binding"/>
    <property type="evidence" value="ECO:0007669"/>
    <property type="project" value="InterPro"/>
</dbReference>
<proteinExistence type="inferred from homology"/>
<dbReference type="Gene3D" id="3.40.1050.10">
    <property type="entry name" value="Carbonic anhydrase"/>
    <property type="match status" value="1"/>
</dbReference>
<dbReference type="SUPFAM" id="SSF53056">
    <property type="entry name" value="beta-carbonic anhydrase, cab"/>
    <property type="match status" value="1"/>
</dbReference>
<dbReference type="STRING" id="866771.HMPREF9296_0585"/>
<evidence type="ECO:0000256" key="3">
    <source>
        <dbReference type="ARBA" id="ARBA00022833"/>
    </source>
</evidence>
<evidence type="ECO:0000256" key="4">
    <source>
        <dbReference type="PIRSR" id="PIRSR601765-1"/>
    </source>
</evidence>